<dbReference type="AlphaFoldDB" id="A0A2N7S4Q0"/>
<dbReference type="Proteomes" id="UP000235739">
    <property type="component" value="Unassembled WGS sequence"/>
</dbReference>
<dbReference type="CDD" id="cd00009">
    <property type="entry name" value="AAA"/>
    <property type="match status" value="1"/>
</dbReference>
<dbReference type="InterPro" id="IPR027417">
    <property type="entry name" value="P-loop_NTPase"/>
</dbReference>
<dbReference type="PANTHER" id="PTHR30050:SF4">
    <property type="entry name" value="ATP-BINDING PROTEIN RV3427C IN INSERTION SEQUENCE-RELATED"/>
    <property type="match status" value="1"/>
</dbReference>
<dbReference type="Pfam" id="PF01695">
    <property type="entry name" value="IstB_IS21"/>
    <property type="match status" value="1"/>
</dbReference>
<dbReference type="RefSeq" id="WP_102597766.1">
    <property type="nucleotide sequence ID" value="NZ_PNQX01000001.1"/>
</dbReference>
<comment type="caution">
    <text evidence="2">The sequence shown here is derived from an EMBL/GenBank/DDBJ whole genome shotgun (WGS) entry which is preliminary data.</text>
</comment>
<dbReference type="InterPro" id="IPR028350">
    <property type="entry name" value="DNAC/IstB-like"/>
</dbReference>
<dbReference type="EMBL" id="PNQX01000001">
    <property type="protein sequence ID" value="PMQ21121.1"/>
    <property type="molecule type" value="Genomic_DNA"/>
</dbReference>
<dbReference type="Gene3D" id="3.40.50.300">
    <property type="entry name" value="P-loop containing nucleotide triphosphate hydrolases"/>
    <property type="match status" value="1"/>
</dbReference>
<accession>A0A2N7S4Q0</accession>
<dbReference type="InterPro" id="IPR002611">
    <property type="entry name" value="IstB_ATP-bd"/>
</dbReference>
<dbReference type="PIRSF" id="PIRSF003073">
    <property type="entry name" value="DNAC_TnpB_IstB"/>
    <property type="match status" value="1"/>
</dbReference>
<reference evidence="2 3" key="1">
    <citation type="journal article" date="2017" name="Elife">
        <title>Extensive horizontal gene transfer in cheese-associated bacteria.</title>
        <authorList>
            <person name="Bonham K.S."/>
            <person name="Wolfe B.E."/>
            <person name="Dutton R.J."/>
        </authorList>
    </citation>
    <scope>NUCLEOTIDE SEQUENCE [LARGE SCALE GENOMIC DNA]</scope>
    <source>
        <strain evidence="2 3">JB182</strain>
    </source>
</reference>
<evidence type="ECO:0000313" key="2">
    <source>
        <dbReference type="EMBL" id="PMQ21121.1"/>
    </source>
</evidence>
<gene>
    <name evidence="2" type="ORF">CIK84_05980</name>
</gene>
<dbReference type="GO" id="GO:0006260">
    <property type="term" value="P:DNA replication"/>
    <property type="evidence" value="ECO:0007669"/>
    <property type="project" value="TreeGrafter"/>
</dbReference>
<proteinExistence type="predicted"/>
<evidence type="ECO:0000313" key="3">
    <source>
        <dbReference type="Proteomes" id="UP000235739"/>
    </source>
</evidence>
<evidence type="ECO:0000259" key="1">
    <source>
        <dbReference type="Pfam" id="PF01695"/>
    </source>
</evidence>
<name>A0A2N7S4Q0_9MICC</name>
<dbReference type="GO" id="GO:0005524">
    <property type="term" value="F:ATP binding"/>
    <property type="evidence" value="ECO:0007669"/>
    <property type="project" value="InterPro"/>
</dbReference>
<dbReference type="SUPFAM" id="SSF52540">
    <property type="entry name" value="P-loop containing nucleoside triphosphate hydrolases"/>
    <property type="match status" value="1"/>
</dbReference>
<protein>
    <submittedName>
        <fullName evidence="2">AAA family ATPase</fullName>
    </submittedName>
</protein>
<feature type="domain" description="IstB-like ATP-binding" evidence="1">
    <location>
        <begin position="9"/>
        <end position="243"/>
    </location>
</feature>
<dbReference type="PANTHER" id="PTHR30050">
    <property type="entry name" value="CHROMOSOMAL REPLICATION INITIATOR PROTEIN DNAA"/>
    <property type="match status" value="1"/>
</dbReference>
<sequence>MLSDADQKKIKDLRLTAFAQKFFELTGEQANERLTPEEVFMQAVEHAVDTRRGRRIDKLISQAGFPLPTAWIAQIHYLPGRKIDEVRMRRYLSHEWRADPKNLLIISPTGGGKTYLACAIGVAACHTEHTVFYRRMDDLVRDFRLAREDARDYQRLLIKLRTVDVLIIDDFMTVGIDQQGASELFAVLSDREYTLPTIIASQTDPEYWVSVIPDRIAGDSIVNRLATNTRWLPLGALDMRKQLGDQARKSKDFWE</sequence>
<organism evidence="2 3">
    <name type="scientific">Glutamicibacter arilaitensis</name>
    <dbReference type="NCBI Taxonomy" id="256701"/>
    <lineage>
        <taxon>Bacteria</taxon>
        <taxon>Bacillati</taxon>
        <taxon>Actinomycetota</taxon>
        <taxon>Actinomycetes</taxon>
        <taxon>Micrococcales</taxon>
        <taxon>Micrococcaceae</taxon>
        <taxon>Glutamicibacter</taxon>
    </lineage>
</organism>